<dbReference type="GO" id="GO:0005524">
    <property type="term" value="F:ATP binding"/>
    <property type="evidence" value="ECO:0007669"/>
    <property type="project" value="UniProtKB-UniRule"/>
</dbReference>
<dbReference type="InterPro" id="IPR050629">
    <property type="entry name" value="STE20/SPS1-PAK"/>
</dbReference>
<feature type="binding site" evidence="11 12">
    <location>
        <position position="44"/>
    </location>
    <ligand>
        <name>ATP</name>
        <dbReference type="ChEBI" id="CHEBI:30616"/>
    </ligand>
</feature>
<dbReference type="InterPro" id="IPR017441">
    <property type="entry name" value="Protein_kinase_ATP_BS"/>
</dbReference>
<dbReference type="FunFam" id="1.10.510.10:FF:000031">
    <property type="entry name" value="Mitogen-activated protein kinase kinase kinase kinase"/>
    <property type="match status" value="1"/>
</dbReference>
<feature type="region of interest" description="Disordered" evidence="13">
    <location>
        <begin position="743"/>
        <end position="789"/>
    </location>
</feature>
<dbReference type="PIRSF" id="PIRSF038172">
    <property type="entry name" value="MAPKKKK"/>
    <property type="match status" value="1"/>
</dbReference>
<evidence type="ECO:0000256" key="13">
    <source>
        <dbReference type="SAM" id="MobiDB-lite"/>
    </source>
</evidence>
<gene>
    <name evidence="16" type="ORF">MSPICULIGERA_LOCUS20112</name>
</gene>
<keyword evidence="8" id="KW-0418">Kinase</keyword>
<dbReference type="PANTHER" id="PTHR48012">
    <property type="entry name" value="STERILE20-LIKE KINASE, ISOFORM B-RELATED"/>
    <property type="match status" value="1"/>
</dbReference>
<keyword evidence="17" id="KW-1185">Reference proteome</keyword>
<dbReference type="SMART" id="SM00036">
    <property type="entry name" value="CNH"/>
    <property type="match status" value="1"/>
</dbReference>
<dbReference type="InterPro" id="IPR011009">
    <property type="entry name" value="Kinase-like_dom_sf"/>
</dbReference>
<keyword evidence="7 11" id="KW-0547">Nucleotide-binding</keyword>
<feature type="binding site" evidence="11">
    <location>
        <begin position="21"/>
        <end position="29"/>
    </location>
    <ligand>
        <name>ATP</name>
        <dbReference type="ChEBI" id="CHEBI:30616"/>
    </ligand>
</feature>
<evidence type="ECO:0000256" key="8">
    <source>
        <dbReference type="ARBA" id="ARBA00022777"/>
    </source>
</evidence>
<keyword evidence="9 11" id="KW-0067">ATP-binding</keyword>
<feature type="region of interest" description="Disordered" evidence="13">
    <location>
        <begin position="337"/>
        <end position="360"/>
    </location>
</feature>
<dbReference type="Gene3D" id="1.10.510.10">
    <property type="entry name" value="Transferase(Phosphotransferase) domain 1"/>
    <property type="match status" value="1"/>
</dbReference>
<organism evidence="16 17">
    <name type="scientific">Mesorhabditis spiculigera</name>
    <dbReference type="NCBI Taxonomy" id="96644"/>
    <lineage>
        <taxon>Eukaryota</taxon>
        <taxon>Metazoa</taxon>
        <taxon>Ecdysozoa</taxon>
        <taxon>Nematoda</taxon>
        <taxon>Chromadorea</taxon>
        <taxon>Rhabditida</taxon>
        <taxon>Rhabditina</taxon>
        <taxon>Rhabditomorpha</taxon>
        <taxon>Rhabditoidea</taxon>
        <taxon>Rhabditidae</taxon>
        <taxon>Mesorhabditinae</taxon>
        <taxon>Mesorhabditis</taxon>
    </lineage>
</organism>
<evidence type="ECO:0000256" key="7">
    <source>
        <dbReference type="ARBA" id="ARBA00022741"/>
    </source>
</evidence>
<dbReference type="InterPro" id="IPR001180">
    <property type="entry name" value="CNH_dom"/>
</dbReference>
<sequence length="789" mass="88873">MSSDVIKRADPSDDYALLQRVGAGTYGEVYKARHIRNGDFSAVKVVKLEAGDNFSVIQQEIMMIRDCIHPNIIAYYGSYLRRDRLWIVMEYCGGGSLQDIYQMTGPLSELQIAFVCRETLKGLDYLHKMGKVHRDIKGANVLLTQHGDVKLADFGVAAQITATIGKRKSFIGTPYWMAPEVASVEKRGGYGVQCDVWAMGITAIELAECQPPFYDLHPMQVLYLMTKSTYKSPSLKESCKWSSQFHDFIKQCLTKNPKKRPLPEKLLASHPLLSGYLSSRMTRDLLDRVNNTSSGFNANYSEVRLCESEEIDDDDDLQRSGPSPSFRLADILEGQRIGGRPKFRPPDPPNISDGSLSDRDYLPMPDVLGGGPLLQDKVNSFQDHRDLRTIKVKPAYANGPMLGRASSTEERNVSFRSDASEKPRPVTLFGLPLTPKVYMGACFSQLLHNVSLDVHCGASWINPTTNGEFLLIGAEEGIFAMDLGNLHDARLVQLDHRRCLWMHIHKDIMMAMQGKTTYLYRHDLLALTAKKFAVKLSKSFRKMPIKLFEKSLSSGVRLPETKDCLQCCVQPGIGLRSSHLYLAVTLPSSVWLYQWYDPQNKFLSVRSCQVWPGRMHLHPFQLLNTRSDFPQVCIGVKRCGLENFTFDYVSFGDNSKMIDPETTLEVGDIDGRLEVVDMAQLERDRVIFAFSSYVVVTDLNGVSRPAFPNGPSLFKFDFVIKKLVVLSDSFLVFHAHGVEGRSLSEQETTQHLHDTSRDADPEKPAQRINDEALEQRGFRAVRNSRSRGL</sequence>
<feature type="non-terminal residue" evidence="16">
    <location>
        <position position="1"/>
    </location>
</feature>
<dbReference type="GO" id="GO:0008349">
    <property type="term" value="F:MAP kinase kinase kinase kinase activity"/>
    <property type="evidence" value="ECO:0007669"/>
    <property type="project" value="InterPro"/>
</dbReference>
<evidence type="ECO:0000256" key="6">
    <source>
        <dbReference type="ARBA" id="ARBA00022679"/>
    </source>
</evidence>
<evidence type="ECO:0000256" key="1">
    <source>
        <dbReference type="ARBA" id="ARBA00001946"/>
    </source>
</evidence>
<dbReference type="PANTHER" id="PTHR48012:SF18">
    <property type="entry name" value="HAPPYHOUR, ISOFORM A"/>
    <property type="match status" value="1"/>
</dbReference>
<proteinExistence type="inferred from homology"/>
<feature type="region of interest" description="Disordered" evidence="13">
    <location>
        <begin position="311"/>
        <end position="330"/>
    </location>
</feature>
<evidence type="ECO:0000256" key="2">
    <source>
        <dbReference type="ARBA" id="ARBA00008874"/>
    </source>
</evidence>
<dbReference type="InterPro" id="IPR000719">
    <property type="entry name" value="Prot_kinase_dom"/>
</dbReference>
<dbReference type="PROSITE" id="PS50011">
    <property type="entry name" value="PROTEIN_KINASE_DOM"/>
    <property type="match status" value="1"/>
</dbReference>
<evidence type="ECO:0000256" key="3">
    <source>
        <dbReference type="ARBA" id="ARBA00012513"/>
    </source>
</evidence>
<dbReference type="CDD" id="cd06613">
    <property type="entry name" value="STKc_MAP4K3_like"/>
    <property type="match status" value="1"/>
</dbReference>
<feature type="active site" description="Proton acceptor" evidence="10">
    <location>
        <position position="135"/>
    </location>
</feature>
<evidence type="ECO:0000256" key="12">
    <source>
        <dbReference type="PROSITE-ProRule" id="PRU10141"/>
    </source>
</evidence>
<dbReference type="EMBL" id="CATQJA010002664">
    <property type="protein sequence ID" value="CAJ0581963.1"/>
    <property type="molecule type" value="Genomic_DNA"/>
</dbReference>
<dbReference type="InterPro" id="IPR021160">
    <property type="entry name" value="MAPKKKK"/>
</dbReference>
<evidence type="ECO:0000256" key="4">
    <source>
        <dbReference type="ARBA" id="ARBA00022527"/>
    </source>
</evidence>
<evidence type="ECO:0000256" key="9">
    <source>
        <dbReference type="ARBA" id="ARBA00022840"/>
    </source>
</evidence>
<evidence type="ECO:0000313" key="17">
    <source>
        <dbReference type="Proteomes" id="UP001177023"/>
    </source>
</evidence>
<dbReference type="SMART" id="SM00220">
    <property type="entry name" value="S_TKc"/>
    <property type="match status" value="1"/>
</dbReference>
<evidence type="ECO:0000256" key="5">
    <source>
        <dbReference type="ARBA" id="ARBA00022553"/>
    </source>
</evidence>
<feature type="domain" description="Protein kinase" evidence="14">
    <location>
        <begin position="15"/>
        <end position="273"/>
    </location>
</feature>
<comment type="similarity">
    <text evidence="2">Belongs to the protein kinase superfamily. STE Ser/Thr protein kinase family. STE20 subfamily.</text>
</comment>
<dbReference type="Proteomes" id="UP001177023">
    <property type="component" value="Unassembled WGS sequence"/>
</dbReference>
<comment type="cofactor">
    <cofactor evidence="1">
        <name>Mg(2+)</name>
        <dbReference type="ChEBI" id="CHEBI:18420"/>
    </cofactor>
</comment>
<dbReference type="Pfam" id="PF00069">
    <property type="entry name" value="Pkinase"/>
    <property type="match status" value="1"/>
</dbReference>
<dbReference type="AlphaFoldDB" id="A0AA36D8Z8"/>
<evidence type="ECO:0000259" key="14">
    <source>
        <dbReference type="PROSITE" id="PS50011"/>
    </source>
</evidence>
<evidence type="ECO:0000259" key="15">
    <source>
        <dbReference type="PROSITE" id="PS50219"/>
    </source>
</evidence>
<dbReference type="PROSITE" id="PS00107">
    <property type="entry name" value="PROTEIN_KINASE_ATP"/>
    <property type="match status" value="1"/>
</dbReference>
<evidence type="ECO:0000256" key="10">
    <source>
        <dbReference type="PIRSR" id="PIRSR038172-1"/>
    </source>
</evidence>
<keyword evidence="4" id="KW-0723">Serine/threonine-protein kinase</keyword>
<dbReference type="EC" id="2.7.11.1" evidence="3"/>
<reference evidence="16" key="1">
    <citation type="submission" date="2023-06" db="EMBL/GenBank/DDBJ databases">
        <authorList>
            <person name="Delattre M."/>
        </authorList>
    </citation>
    <scope>NUCLEOTIDE SEQUENCE</scope>
    <source>
        <strain evidence="16">AF72</strain>
    </source>
</reference>
<keyword evidence="6" id="KW-0808">Transferase</keyword>
<dbReference type="SUPFAM" id="SSF56112">
    <property type="entry name" value="Protein kinase-like (PK-like)"/>
    <property type="match status" value="1"/>
</dbReference>
<dbReference type="GO" id="GO:0005737">
    <property type="term" value="C:cytoplasm"/>
    <property type="evidence" value="ECO:0007669"/>
    <property type="project" value="TreeGrafter"/>
</dbReference>
<evidence type="ECO:0000256" key="11">
    <source>
        <dbReference type="PIRSR" id="PIRSR038172-2"/>
    </source>
</evidence>
<evidence type="ECO:0000313" key="16">
    <source>
        <dbReference type="EMBL" id="CAJ0581963.1"/>
    </source>
</evidence>
<keyword evidence="5" id="KW-0597">Phosphoprotein</keyword>
<dbReference type="Pfam" id="PF00780">
    <property type="entry name" value="CNH"/>
    <property type="match status" value="1"/>
</dbReference>
<feature type="domain" description="CNH" evidence="15">
    <location>
        <begin position="451"/>
        <end position="767"/>
    </location>
</feature>
<name>A0AA36D8Z8_9BILA</name>
<protein>
    <recommendedName>
        <fullName evidence="3">non-specific serine/threonine protein kinase</fullName>
        <ecNumber evidence="3">2.7.11.1</ecNumber>
    </recommendedName>
</protein>
<dbReference type="PROSITE" id="PS50219">
    <property type="entry name" value="CNH"/>
    <property type="match status" value="1"/>
</dbReference>
<accession>A0AA36D8Z8</accession>
<feature type="compositionally biased region" description="Basic and acidic residues" evidence="13">
    <location>
        <begin position="743"/>
        <end position="777"/>
    </location>
</feature>
<comment type="caution">
    <text evidence="16">The sequence shown here is derived from an EMBL/GenBank/DDBJ whole genome shotgun (WGS) entry which is preliminary data.</text>
</comment>